<gene>
    <name evidence="2" type="primary">mnmD</name>
    <name evidence="2" type="ORF">ACFQ14_11655</name>
</gene>
<dbReference type="Gene3D" id="3.40.50.150">
    <property type="entry name" value="Vaccinia Virus protein VP39"/>
    <property type="match status" value="1"/>
</dbReference>
<dbReference type="NCBIfam" id="NF033855">
    <property type="entry name" value="tRNA_MNMC2"/>
    <property type="match status" value="1"/>
</dbReference>
<dbReference type="RefSeq" id="WP_377212904.1">
    <property type="nucleotide sequence ID" value="NZ_JBHTJV010000009.1"/>
</dbReference>
<name>A0ABW3FG03_9HYPH</name>
<dbReference type="Pfam" id="PF05430">
    <property type="entry name" value="Methyltransf_30"/>
    <property type="match status" value="1"/>
</dbReference>
<organism evidence="2 3">
    <name type="scientific">Pseudahrensia aquimaris</name>
    <dbReference type="NCBI Taxonomy" id="744461"/>
    <lineage>
        <taxon>Bacteria</taxon>
        <taxon>Pseudomonadati</taxon>
        <taxon>Pseudomonadota</taxon>
        <taxon>Alphaproteobacteria</taxon>
        <taxon>Hyphomicrobiales</taxon>
        <taxon>Ahrensiaceae</taxon>
        <taxon>Pseudahrensia</taxon>
    </lineage>
</organism>
<evidence type="ECO:0000313" key="3">
    <source>
        <dbReference type="Proteomes" id="UP001597101"/>
    </source>
</evidence>
<accession>A0ABW3FG03</accession>
<dbReference type="Proteomes" id="UP001597101">
    <property type="component" value="Unassembled WGS sequence"/>
</dbReference>
<dbReference type="PANTHER" id="PTHR39963:SF1">
    <property type="entry name" value="MNMC-LIKE METHYLTRANSFERASE DOMAIN-CONTAINING PROTEIN"/>
    <property type="match status" value="1"/>
</dbReference>
<reference evidence="3" key="1">
    <citation type="journal article" date="2019" name="Int. J. Syst. Evol. Microbiol.">
        <title>The Global Catalogue of Microorganisms (GCM) 10K type strain sequencing project: providing services to taxonomists for standard genome sequencing and annotation.</title>
        <authorList>
            <consortium name="The Broad Institute Genomics Platform"/>
            <consortium name="The Broad Institute Genome Sequencing Center for Infectious Disease"/>
            <person name="Wu L."/>
            <person name="Ma J."/>
        </authorList>
    </citation>
    <scope>NUCLEOTIDE SEQUENCE [LARGE SCALE GENOMIC DNA]</scope>
    <source>
        <strain evidence="3">CCUG 60023</strain>
    </source>
</reference>
<dbReference type="PANTHER" id="PTHR39963">
    <property type="entry name" value="SLL0983 PROTEIN"/>
    <property type="match status" value="1"/>
</dbReference>
<dbReference type="EMBL" id="JBHTJV010000009">
    <property type="protein sequence ID" value="MFD0917065.1"/>
    <property type="molecule type" value="Genomic_DNA"/>
</dbReference>
<dbReference type="InterPro" id="IPR008471">
    <property type="entry name" value="MnmC-like_methylTransf"/>
</dbReference>
<protein>
    <submittedName>
        <fullName evidence="2">tRNA (5-methylaminomethyl-2-thiouridine)(34)-methyltransferase MnmD</fullName>
    </submittedName>
</protein>
<evidence type="ECO:0000313" key="2">
    <source>
        <dbReference type="EMBL" id="MFD0917065.1"/>
    </source>
</evidence>
<keyword evidence="3" id="KW-1185">Reference proteome</keyword>
<sequence>MNNEKDNWVAVTPRQRAVLEWDEANQPYSTQFEDHYFSSGKGREETRFVFLQSNGLPERWSGMSDCVIGELGFGTGLSFLETWATWRENRVEGQQLIFQSVEGFPMSAQDLERALSPWSDLSPLKEHLLEIWEELANGPVQIDEQTVLQVVMEDVTIALERFEHPVDTWFLDGFAPARNPQMWSVQVMESVAAASAPGARFASYTAAGWVRQNLRQARFQVERRPGFGNKRHMIAGYLEDAI</sequence>
<dbReference type="InterPro" id="IPR047785">
    <property type="entry name" value="tRNA_MNMC2"/>
</dbReference>
<dbReference type="InterPro" id="IPR029063">
    <property type="entry name" value="SAM-dependent_MTases_sf"/>
</dbReference>
<evidence type="ECO:0000259" key="1">
    <source>
        <dbReference type="Pfam" id="PF05430"/>
    </source>
</evidence>
<feature type="domain" description="MnmC-like methyltransferase" evidence="1">
    <location>
        <begin position="124"/>
        <end position="238"/>
    </location>
</feature>
<comment type="caution">
    <text evidence="2">The sequence shown here is derived from an EMBL/GenBank/DDBJ whole genome shotgun (WGS) entry which is preliminary data.</text>
</comment>
<proteinExistence type="predicted"/>